<evidence type="ECO:0000256" key="8">
    <source>
        <dbReference type="ARBA" id="ARBA00023128"/>
    </source>
</evidence>
<dbReference type="EMBL" id="SWFT01000018">
    <property type="protein sequence ID" value="KAA8907959.1"/>
    <property type="molecule type" value="Genomic_DNA"/>
</dbReference>
<evidence type="ECO:0000256" key="12">
    <source>
        <dbReference type="SAM" id="SignalP"/>
    </source>
</evidence>
<comment type="subcellular location">
    <subcellularLocation>
        <location evidence="1">Mitochondrion inner membrane</location>
        <topology evidence="1">Single-pass membrane protein</topology>
    </subcellularLocation>
</comment>
<evidence type="ECO:0000256" key="5">
    <source>
        <dbReference type="ARBA" id="ARBA00022792"/>
    </source>
</evidence>
<dbReference type="GO" id="GO:0006627">
    <property type="term" value="P:protein processing involved in protein targeting to mitochondrion"/>
    <property type="evidence" value="ECO:0007669"/>
    <property type="project" value="InterPro"/>
</dbReference>
<dbReference type="VEuPathDB" id="FungiDB:DIURU_000369"/>
<proteinExistence type="inferred from homology"/>
<feature type="chain" id="PRO_5024874408" description="Mitochondrial inner membrane protease subunit" evidence="12">
    <location>
        <begin position="21"/>
        <end position="168"/>
    </location>
</feature>
<dbReference type="OrthoDB" id="9996127at2759"/>
<accession>A0A642UYY1</accession>
<feature type="active site" evidence="10">
    <location>
        <position position="35"/>
    </location>
</feature>
<dbReference type="PANTHER" id="PTHR46041">
    <property type="entry name" value="MITOCHONDRIAL INNER MEMBRANE PROTEASE SUBUNIT 2"/>
    <property type="match status" value="1"/>
</dbReference>
<feature type="domain" description="Peptidase S26" evidence="13">
    <location>
        <begin position="104"/>
        <end position="146"/>
    </location>
</feature>
<dbReference type="PANTHER" id="PTHR46041:SF2">
    <property type="entry name" value="MITOCHONDRIAL INNER MEMBRANE PROTEASE SUBUNIT 2"/>
    <property type="match status" value="1"/>
</dbReference>
<evidence type="ECO:0000256" key="1">
    <source>
        <dbReference type="ARBA" id="ARBA00004434"/>
    </source>
</evidence>
<evidence type="ECO:0000256" key="2">
    <source>
        <dbReference type="ARBA" id="ARBA00007066"/>
    </source>
</evidence>
<keyword evidence="4" id="KW-0812">Transmembrane</keyword>
<dbReference type="GO" id="GO:0042720">
    <property type="term" value="C:mitochondrial inner membrane peptidase complex"/>
    <property type="evidence" value="ECO:0007669"/>
    <property type="project" value="InterPro"/>
</dbReference>
<keyword evidence="9" id="KW-0472">Membrane</keyword>
<evidence type="ECO:0000256" key="10">
    <source>
        <dbReference type="PIRSR" id="PIRSR600223-1"/>
    </source>
</evidence>
<dbReference type="PROSITE" id="PS00761">
    <property type="entry name" value="SPASE_I_3"/>
    <property type="match status" value="1"/>
</dbReference>
<evidence type="ECO:0000256" key="3">
    <source>
        <dbReference type="ARBA" id="ARBA00022670"/>
    </source>
</evidence>
<keyword evidence="15" id="KW-1185">Reference proteome</keyword>
<name>A0A642UYY1_DIURU</name>
<evidence type="ECO:0000256" key="11">
    <source>
        <dbReference type="RuleBase" id="RU362041"/>
    </source>
</evidence>
<dbReference type="NCBIfam" id="TIGR02227">
    <property type="entry name" value="sigpep_I_bact"/>
    <property type="match status" value="1"/>
</dbReference>
<dbReference type="Gene3D" id="2.10.109.10">
    <property type="entry name" value="Umud Fragment, subunit A"/>
    <property type="match status" value="1"/>
</dbReference>
<comment type="similarity">
    <text evidence="2">Belongs to the peptidase S26 family. IMP2 subfamily.</text>
</comment>
<dbReference type="Proteomes" id="UP000449547">
    <property type="component" value="Unassembled WGS sequence"/>
</dbReference>
<dbReference type="EC" id="3.4.21.-" evidence="11"/>
<dbReference type="Pfam" id="PF10502">
    <property type="entry name" value="Peptidase_S26"/>
    <property type="match status" value="2"/>
</dbReference>
<dbReference type="GeneID" id="54779022"/>
<evidence type="ECO:0000256" key="7">
    <source>
        <dbReference type="ARBA" id="ARBA00022989"/>
    </source>
</evidence>
<dbReference type="FunFam" id="2.10.109.10:FF:000005">
    <property type="entry name" value="Mitochondrial inner membrane protease subunit"/>
    <property type="match status" value="1"/>
</dbReference>
<dbReference type="InterPro" id="IPR000223">
    <property type="entry name" value="Pept_S26A_signal_pept_1"/>
</dbReference>
<evidence type="ECO:0000256" key="9">
    <source>
        <dbReference type="ARBA" id="ARBA00023136"/>
    </source>
</evidence>
<dbReference type="OMA" id="YILWPPS"/>
<protein>
    <recommendedName>
        <fullName evidence="11">Mitochondrial inner membrane protease subunit</fullName>
        <ecNumber evidence="11">3.4.21.-</ecNumber>
    </recommendedName>
</protein>
<evidence type="ECO:0000259" key="13">
    <source>
        <dbReference type="Pfam" id="PF10502"/>
    </source>
</evidence>
<evidence type="ECO:0000313" key="15">
    <source>
        <dbReference type="Proteomes" id="UP000449547"/>
    </source>
</evidence>
<reference evidence="14 15" key="1">
    <citation type="submission" date="2019-07" db="EMBL/GenBank/DDBJ databases">
        <title>Genome assembly of two rare yeast pathogens: Diutina rugosa and Trichomonascus ciferrii.</title>
        <authorList>
            <person name="Mixao V."/>
            <person name="Saus E."/>
            <person name="Hansen A."/>
            <person name="Lass-Flor C."/>
            <person name="Gabaldon T."/>
        </authorList>
    </citation>
    <scope>NUCLEOTIDE SEQUENCE [LARGE SCALE GENOMIC DNA]</scope>
    <source>
        <strain evidence="14 15">CBS 613</strain>
    </source>
</reference>
<dbReference type="PRINTS" id="PR00727">
    <property type="entry name" value="LEADERPTASE"/>
</dbReference>
<dbReference type="InterPro" id="IPR036286">
    <property type="entry name" value="LexA/Signal_pep-like_sf"/>
</dbReference>
<dbReference type="InterPro" id="IPR037730">
    <property type="entry name" value="IMP2"/>
</dbReference>
<gene>
    <name evidence="14" type="ORF">DIURU_000369</name>
</gene>
<keyword evidence="12" id="KW-0732">Signal</keyword>
<evidence type="ECO:0000313" key="14">
    <source>
        <dbReference type="EMBL" id="KAA8907959.1"/>
    </source>
</evidence>
<feature type="domain" description="Peptidase S26" evidence="13">
    <location>
        <begin position="12"/>
        <end position="96"/>
    </location>
</feature>
<evidence type="ECO:0000256" key="6">
    <source>
        <dbReference type="ARBA" id="ARBA00022801"/>
    </source>
</evidence>
<dbReference type="InterPro" id="IPR019533">
    <property type="entry name" value="Peptidase_S26"/>
</dbReference>
<dbReference type="GO" id="GO:0004252">
    <property type="term" value="F:serine-type endopeptidase activity"/>
    <property type="evidence" value="ECO:0007669"/>
    <property type="project" value="InterPro"/>
</dbReference>
<dbReference type="GO" id="GO:0006465">
    <property type="term" value="P:signal peptide processing"/>
    <property type="evidence" value="ECO:0007669"/>
    <property type="project" value="InterPro"/>
</dbReference>
<keyword evidence="3 11" id="KW-0645">Protease</keyword>
<feature type="signal peptide" evidence="12">
    <location>
        <begin position="1"/>
        <end position="20"/>
    </location>
</feature>
<sequence length="168" mass="18171">MSSSLRKAVIGLTWLPVAYTVLNHGVSPCRITGRSMSPTFNPGTSTTAEDVVLVTKFGAKTASNIHRGDVIMFRSPRDPEKILTKRVVAVAGDTVYPKQPYPKQKAGVPRNHVWVEGDNYFHSIDSNTFGPISLGLVTGKVVAVVWPPSRWGADLSTGGRNPMDPLTV</sequence>
<dbReference type="SUPFAM" id="SSF51306">
    <property type="entry name" value="LexA/Signal peptidase"/>
    <property type="match status" value="1"/>
</dbReference>
<dbReference type="AlphaFoldDB" id="A0A642UYY1"/>
<keyword evidence="7" id="KW-1133">Transmembrane helix</keyword>
<dbReference type="InterPro" id="IPR019758">
    <property type="entry name" value="Pept_S26A_signal_pept_1_CS"/>
</dbReference>
<dbReference type="CDD" id="cd06530">
    <property type="entry name" value="S26_SPase_I"/>
    <property type="match status" value="1"/>
</dbReference>
<organism evidence="14 15">
    <name type="scientific">Diutina rugosa</name>
    <name type="common">Yeast</name>
    <name type="synonym">Candida rugosa</name>
    <dbReference type="NCBI Taxonomy" id="5481"/>
    <lineage>
        <taxon>Eukaryota</taxon>
        <taxon>Fungi</taxon>
        <taxon>Dikarya</taxon>
        <taxon>Ascomycota</taxon>
        <taxon>Saccharomycotina</taxon>
        <taxon>Pichiomycetes</taxon>
        <taxon>Debaryomycetaceae</taxon>
        <taxon>Diutina</taxon>
    </lineage>
</organism>
<keyword evidence="6 11" id="KW-0378">Hydrolase</keyword>
<evidence type="ECO:0000256" key="4">
    <source>
        <dbReference type="ARBA" id="ARBA00022692"/>
    </source>
</evidence>
<keyword evidence="5 11" id="KW-0999">Mitochondrion inner membrane</keyword>
<keyword evidence="8 11" id="KW-0496">Mitochondrion</keyword>
<feature type="active site" evidence="10">
    <location>
        <position position="85"/>
    </location>
</feature>
<comment type="caution">
    <text evidence="14">The sequence shown here is derived from an EMBL/GenBank/DDBJ whole genome shotgun (WGS) entry which is preliminary data.</text>
</comment>
<dbReference type="RefSeq" id="XP_034014891.1">
    <property type="nucleotide sequence ID" value="XM_034156479.1"/>
</dbReference>